<evidence type="ECO:0000256" key="1">
    <source>
        <dbReference type="SAM" id="MobiDB-lite"/>
    </source>
</evidence>
<reference evidence="3 4" key="1">
    <citation type="submission" date="2023-07" db="EMBL/GenBank/DDBJ databases">
        <authorList>
            <person name="Girao M."/>
            <person name="Carvalho M.F."/>
        </authorList>
    </citation>
    <scope>NUCLEOTIDE SEQUENCE [LARGE SCALE GENOMIC DNA]</scope>
    <source>
        <strain evidence="3 4">YIM65754</strain>
    </source>
</reference>
<evidence type="ECO:0000313" key="3">
    <source>
        <dbReference type="EMBL" id="MEE2057735.1"/>
    </source>
</evidence>
<comment type="caution">
    <text evidence="3">The sequence shown here is derived from an EMBL/GenBank/DDBJ whole genome shotgun (WGS) entry which is preliminary data.</text>
</comment>
<keyword evidence="2" id="KW-0812">Transmembrane</keyword>
<protein>
    <submittedName>
        <fullName evidence="3">Uncharacterized protein</fullName>
    </submittedName>
</protein>
<proteinExistence type="predicted"/>
<keyword evidence="2" id="KW-1133">Transmembrane helix</keyword>
<accession>A0ABU7L865</accession>
<sequence>MERVASWWDGFELWLTGLSFVPQAALVLIVMVPLCGVVAWLLDRVVAAGFAAVGRGEPEPSPAGGEPAPSAPNTEDC</sequence>
<dbReference type="RefSeq" id="WP_330132963.1">
    <property type="nucleotide sequence ID" value="NZ_JAUTXY010000003.1"/>
</dbReference>
<gene>
    <name evidence="3" type="ORF">Q7514_09375</name>
</gene>
<name>A0ABU7L865_9NOCA</name>
<keyword evidence="4" id="KW-1185">Reference proteome</keyword>
<evidence type="ECO:0000313" key="4">
    <source>
        <dbReference type="Proteomes" id="UP001336020"/>
    </source>
</evidence>
<dbReference type="Proteomes" id="UP001336020">
    <property type="component" value="Unassembled WGS sequence"/>
</dbReference>
<organism evidence="3 4">
    <name type="scientific">Rhodococcus artemisiae</name>
    <dbReference type="NCBI Taxonomy" id="714159"/>
    <lineage>
        <taxon>Bacteria</taxon>
        <taxon>Bacillati</taxon>
        <taxon>Actinomycetota</taxon>
        <taxon>Actinomycetes</taxon>
        <taxon>Mycobacteriales</taxon>
        <taxon>Nocardiaceae</taxon>
        <taxon>Rhodococcus</taxon>
    </lineage>
</organism>
<evidence type="ECO:0000256" key="2">
    <source>
        <dbReference type="SAM" id="Phobius"/>
    </source>
</evidence>
<feature type="region of interest" description="Disordered" evidence="1">
    <location>
        <begin position="55"/>
        <end position="77"/>
    </location>
</feature>
<keyword evidence="2" id="KW-0472">Membrane</keyword>
<dbReference type="EMBL" id="JAUTXY010000003">
    <property type="protein sequence ID" value="MEE2057735.1"/>
    <property type="molecule type" value="Genomic_DNA"/>
</dbReference>
<feature type="compositionally biased region" description="Low complexity" evidence="1">
    <location>
        <begin position="62"/>
        <end position="77"/>
    </location>
</feature>
<feature type="transmembrane region" description="Helical" evidence="2">
    <location>
        <begin position="20"/>
        <end position="42"/>
    </location>
</feature>